<reference evidence="1" key="1">
    <citation type="submission" date="2015-10" db="EMBL/GenBank/DDBJ databases">
        <title>EvidentialGene: Evidence-directed Construction of Complete mRNA Transcriptomes without Genomes.</title>
        <authorList>
            <person name="Gilbert D.G."/>
        </authorList>
    </citation>
    <scope>NUCLEOTIDE SEQUENCE</scope>
</reference>
<protein>
    <submittedName>
        <fullName evidence="1">Uncharacterized protein</fullName>
    </submittedName>
</protein>
<dbReference type="AlphaFoldDB" id="A0A0P6BV38"/>
<dbReference type="EMBL" id="GDIQ01023348">
    <property type="protein sequence ID" value="JAN71389.1"/>
    <property type="molecule type" value="Transcribed_RNA"/>
</dbReference>
<accession>A0A0P6BV38</accession>
<sequence>MRSVEHRGQWHSFIILLSKERPQTAMPQEVSLPDQIFVTLTGLDKTCSRGGKKFLFSLILLVFFLHR</sequence>
<evidence type="ECO:0000313" key="1">
    <source>
        <dbReference type="EMBL" id="JAN71389.1"/>
    </source>
</evidence>
<organism evidence="1">
    <name type="scientific">Daphnia magna</name>
    <dbReference type="NCBI Taxonomy" id="35525"/>
    <lineage>
        <taxon>Eukaryota</taxon>
        <taxon>Metazoa</taxon>
        <taxon>Ecdysozoa</taxon>
        <taxon>Arthropoda</taxon>
        <taxon>Crustacea</taxon>
        <taxon>Branchiopoda</taxon>
        <taxon>Diplostraca</taxon>
        <taxon>Cladocera</taxon>
        <taxon>Anomopoda</taxon>
        <taxon>Daphniidae</taxon>
        <taxon>Daphnia</taxon>
    </lineage>
</organism>
<proteinExistence type="predicted"/>
<name>A0A0P6BV38_9CRUS</name>